<organism evidence="1 2">
    <name type="scientific">Cymbomonas tetramitiformis</name>
    <dbReference type="NCBI Taxonomy" id="36881"/>
    <lineage>
        <taxon>Eukaryota</taxon>
        <taxon>Viridiplantae</taxon>
        <taxon>Chlorophyta</taxon>
        <taxon>Pyramimonadophyceae</taxon>
        <taxon>Pyramimonadales</taxon>
        <taxon>Pyramimonadaceae</taxon>
        <taxon>Cymbomonas</taxon>
    </lineage>
</organism>
<proteinExistence type="predicted"/>
<dbReference type="GO" id="GO:0000138">
    <property type="term" value="C:Golgi trans cisterna"/>
    <property type="evidence" value="ECO:0007669"/>
    <property type="project" value="TreeGrafter"/>
</dbReference>
<comment type="caution">
    <text evidence="1">The sequence shown here is derived from an EMBL/GenBank/DDBJ whole genome shotgun (WGS) entry which is preliminary data.</text>
</comment>
<dbReference type="InterPro" id="IPR026705">
    <property type="entry name" value="Hid-1/Ecm30"/>
</dbReference>
<evidence type="ECO:0000313" key="1">
    <source>
        <dbReference type="EMBL" id="KAK3270822.1"/>
    </source>
</evidence>
<reference evidence="1 2" key="1">
    <citation type="journal article" date="2015" name="Genome Biol. Evol.">
        <title>Comparative Genomics of a Bacterivorous Green Alga Reveals Evolutionary Causalities and Consequences of Phago-Mixotrophic Mode of Nutrition.</title>
        <authorList>
            <person name="Burns J.A."/>
            <person name="Paasch A."/>
            <person name="Narechania A."/>
            <person name="Kim E."/>
        </authorList>
    </citation>
    <scope>NUCLEOTIDE SEQUENCE [LARGE SCALE GENOMIC DNA]</scope>
    <source>
        <strain evidence="1 2">PLY_AMNH</strain>
    </source>
</reference>
<evidence type="ECO:0000313" key="2">
    <source>
        <dbReference type="Proteomes" id="UP001190700"/>
    </source>
</evidence>
<accession>A0AAE0G3K6</accession>
<dbReference type="AlphaFoldDB" id="A0AAE0G3K6"/>
<dbReference type="PANTHER" id="PTHR21575:SF12">
    <property type="entry name" value="PROTEIN HID1"/>
    <property type="match status" value="1"/>
</dbReference>
<gene>
    <name evidence="1" type="ORF">CYMTET_20800</name>
</gene>
<protein>
    <submittedName>
        <fullName evidence="1">Uncharacterized protein</fullName>
    </submittedName>
</protein>
<dbReference type="GO" id="GO:0005797">
    <property type="term" value="C:Golgi medial cisterna"/>
    <property type="evidence" value="ECO:0007669"/>
    <property type="project" value="TreeGrafter"/>
</dbReference>
<dbReference type="PANTHER" id="PTHR21575">
    <property type="entry name" value="PROTEIN HID1"/>
    <property type="match status" value="1"/>
</dbReference>
<dbReference type="GO" id="GO:0016020">
    <property type="term" value="C:membrane"/>
    <property type="evidence" value="ECO:0007669"/>
    <property type="project" value="TreeGrafter"/>
</dbReference>
<name>A0AAE0G3K6_9CHLO</name>
<dbReference type="Proteomes" id="UP001190700">
    <property type="component" value="Unassembled WGS sequence"/>
</dbReference>
<dbReference type="EMBL" id="LGRX02010176">
    <property type="protein sequence ID" value="KAK3270822.1"/>
    <property type="molecule type" value="Genomic_DNA"/>
</dbReference>
<dbReference type="Pfam" id="PF12722">
    <property type="entry name" value="Hid1"/>
    <property type="match status" value="1"/>
</dbReference>
<keyword evidence="2" id="KW-1185">Reference proteome</keyword>
<sequence>MLLKLCAQMRLQPSNMYTLVSKMLEYLNLATEEHEAAGTATAAHDVPQILNCLRILSRVLPFIYEGMSLTAQNSTQVVPNTALQINFDALTKLLLRLLFCGALTIPLYSAQNTCLWASGIGPGKARPEASQLLFKTARVELLRCLVATGCESIFLTASTYVTAQRIALSALANNLTAWNAERGRLEAQPQANNLFASLLNTVCTSEDAGPGLFSSGGKTTDSYLMEYSVHVLLLLLDYPESDVPPVYNAPDPSVSGDPYMKLVAPVATPSAATVSVFRDLWLRIQAWPELKFVNQGLVRHLQKPFLASTSSSLFLNRPKVECCPELMVLTWRLLSSNPGFLRCATSRDCEHGMPLLQAILQHIHHYRTDPSKLGLVQSAVFVLLLLSGCRDFAAGLNLQSPPSIYPGLELSHGCTHGDALVQLVYQFVVTGGGHLVPLYKTILTVLVNVTPFVKALYSSSAEKMLHMLEIFSAPRVMFKAENNFQWTHLLLQSVNNLLQYQIDGNVHLVYCILRRSDSVHALVNLVSLDTALVEHPPIGNFDRGEQPQN</sequence>